<dbReference type="Proteomes" id="UP000799755">
    <property type="component" value="Unassembled WGS sequence"/>
</dbReference>
<proteinExistence type="predicted"/>
<reference evidence="1" key="1">
    <citation type="journal article" date="2020" name="Stud. Mycol.">
        <title>101 Dothideomycetes genomes: a test case for predicting lifestyles and emergence of pathogens.</title>
        <authorList>
            <person name="Haridas S."/>
            <person name="Albert R."/>
            <person name="Binder M."/>
            <person name="Bloem J."/>
            <person name="Labutti K."/>
            <person name="Salamov A."/>
            <person name="Andreopoulos B."/>
            <person name="Baker S."/>
            <person name="Barry K."/>
            <person name="Bills G."/>
            <person name="Bluhm B."/>
            <person name="Cannon C."/>
            <person name="Castanera R."/>
            <person name="Culley D."/>
            <person name="Daum C."/>
            <person name="Ezra D."/>
            <person name="Gonzalez J."/>
            <person name="Henrissat B."/>
            <person name="Kuo A."/>
            <person name="Liang C."/>
            <person name="Lipzen A."/>
            <person name="Lutzoni F."/>
            <person name="Magnuson J."/>
            <person name="Mondo S."/>
            <person name="Nolan M."/>
            <person name="Ohm R."/>
            <person name="Pangilinan J."/>
            <person name="Park H.-J."/>
            <person name="Ramirez L."/>
            <person name="Alfaro M."/>
            <person name="Sun H."/>
            <person name="Tritt A."/>
            <person name="Yoshinaga Y."/>
            <person name="Zwiers L.-H."/>
            <person name="Turgeon B."/>
            <person name="Goodwin S."/>
            <person name="Spatafora J."/>
            <person name="Crous P."/>
            <person name="Grigoriev I."/>
        </authorList>
    </citation>
    <scope>NUCLEOTIDE SEQUENCE</scope>
    <source>
        <strain evidence="1">ATCC 200398</strain>
    </source>
</reference>
<sequence length="229" mass="26458">MMLAASSFYTQNLYNPTRPSPLSERSANAAPRVFSFNMATMPQPEKKPTPQRAYKPNPVIQSRTGDAAKERRREMFFRKVQKGRDEKMWEVRGDQIQRLDFISSHKRWEAEKARQAPPLEDGYLNEDLLEEAAASWPGNTTTNPEKDMAEVDYVLEQEERELQALIALMEEEQAAQDMTSQHYGSDEEDYDQIFIEYTNVANVHQQDQQQPLQSNARYDDPDAMDTTEG</sequence>
<accession>A0ACB6QX68</accession>
<evidence type="ECO:0000313" key="2">
    <source>
        <dbReference type="Proteomes" id="UP000799755"/>
    </source>
</evidence>
<dbReference type="EMBL" id="MU003504">
    <property type="protein sequence ID" value="KAF2471613.1"/>
    <property type="molecule type" value="Genomic_DNA"/>
</dbReference>
<organism evidence="1 2">
    <name type="scientific">Lindgomyces ingoldianus</name>
    <dbReference type="NCBI Taxonomy" id="673940"/>
    <lineage>
        <taxon>Eukaryota</taxon>
        <taxon>Fungi</taxon>
        <taxon>Dikarya</taxon>
        <taxon>Ascomycota</taxon>
        <taxon>Pezizomycotina</taxon>
        <taxon>Dothideomycetes</taxon>
        <taxon>Pleosporomycetidae</taxon>
        <taxon>Pleosporales</taxon>
        <taxon>Lindgomycetaceae</taxon>
        <taxon>Lindgomyces</taxon>
    </lineage>
</organism>
<protein>
    <submittedName>
        <fullName evidence="1">Uncharacterized protein</fullName>
    </submittedName>
</protein>
<name>A0ACB6QX68_9PLEO</name>
<comment type="caution">
    <text evidence="1">The sequence shown here is derived from an EMBL/GenBank/DDBJ whole genome shotgun (WGS) entry which is preliminary data.</text>
</comment>
<evidence type="ECO:0000313" key="1">
    <source>
        <dbReference type="EMBL" id="KAF2471613.1"/>
    </source>
</evidence>
<gene>
    <name evidence="1" type="ORF">BDR25DRAFT_303119</name>
</gene>
<keyword evidence="2" id="KW-1185">Reference proteome</keyword>